<sequence length="219" mass="26264">MMMMPENHTLQKKDIKHARIKVAEDGHVRVLVPHSFTDDDISALLTKKSKWIAKQRAFFNKKSRIELARNQLLLFGNRYSYFYDDTYSRKILIDHSFKTIRAKKDLLDPAIQKKWYKHEARKYLVSRTEDLAERLHFKYKAIYIRDQKTKLGNCSYDRNISLNWRLIKAPTLISDYIIIHELVHTKIMNHSGKFWTLLKSLYPYYKDAMNWLDKYGNCL</sequence>
<proteinExistence type="predicted"/>
<feature type="domain" description="YgjP-like metallopeptidase" evidence="1">
    <location>
        <begin position="16"/>
        <end position="214"/>
    </location>
</feature>
<organism evidence="2 3">
    <name type="scientific">Desulfosudis oleivorans (strain DSM 6200 / JCM 39069 / Hxd3)</name>
    <name type="common">Desulfococcus oleovorans</name>
    <dbReference type="NCBI Taxonomy" id="96561"/>
    <lineage>
        <taxon>Bacteria</taxon>
        <taxon>Pseudomonadati</taxon>
        <taxon>Thermodesulfobacteriota</taxon>
        <taxon>Desulfobacteria</taxon>
        <taxon>Desulfobacterales</taxon>
        <taxon>Desulfosudaceae</taxon>
        <taxon>Desulfosudis</taxon>
    </lineage>
</organism>
<evidence type="ECO:0000313" key="2">
    <source>
        <dbReference type="EMBL" id="ABW68731.1"/>
    </source>
</evidence>
<evidence type="ECO:0000313" key="3">
    <source>
        <dbReference type="Proteomes" id="UP000008561"/>
    </source>
</evidence>
<dbReference type="Pfam" id="PF01863">
    <property type="entry name" value="YgjP-like"/>
    <property type="match status" value="1"/>
</dbReference>
<accession>A8ZYK6</accession>
<dbReference type="PANTHER" id="PTHR30399">
    <property type="entry name" value="UNCHARACTERIZED PROTEIN YGJP"/>
    <property type="match status" value="1"/>
</dbReference>
<dbReference type="PANTHER" id="PTHR30399:SF1">
    <property type="entry name" value="UTP PYROPHOSPHATASE"/>
    <property type="match status" value="1"/>
</dbReference>
<dbReference type="HOGENOM" id="CLU_065947_2_2_7"/>
<dbReference type="CDD" id="cd07344">
    <property type="entry name" value="M48_yhfN_like"/>
    <property type="match status" value="1"/>
</dbReference>
<dbReference type="KEGG" id="dol:Dole_2928"/>
<dbReference type="STRING" id="96561.Dole_2928"/>
<dbReference type="AlphaFoldDB" id="A8ZYK6"/>
<keyword evidence="3" id="KW-1185">Reference proteome</keyword>
<dbReference type="eggNOG" id="COG1451">
    <property type="taxonomic scope" value="Bacteria"/>
</dbReference>
<reference evidence="2 3" key="1">
    <citation type="submission" date="2007-10" db="EMBL/GenBank/DDBJ databases">
        <title>Complete sequence of Desulfococcus oleovorans Hxd3.</title>
        <authorList>
            <consortium name="US DOE Joint Genome Institute"/>
            <person name="Copeland A."/>
            <person name="Lucas S."/>
            <person name="Lapidus A."/>
            <person name="Barry K."/>
            <person name="Glavina del Rio T."/>
            <person name="Dalin E."/>
            <person name="Tice H."/>
            <person name="Pitluck S."/>
            <person name="Kiss H."/>
            <person name="Brettin T."/>
            <person name="Bruce D."/>
            <person name="Detter J.C."/>
            <person name="Han C."/>
            <person name="Schmutz J."/>
            <person name="Larimer F."/>
            <person name="Land M."/>
            <person name="Hauser L."/>
            <person name="Kyrpides N."/>
            <person name="Kim E."/>
            <person name="Wawrik B."/>
            <person name="Richardson P."/>
        </authorList>
    </citation>
    <scope>NUCLEOTIDE SEQUENCE [LARGE SCALE GENOMIC DNA]</scope>
    <source>
        <strain evidence="3">DSM 6200 / JCM 39069 / Hxd3</strain>
    </source>
</reference>
<gene>
    <name evidence="2" type="ordered locus">Dole_2928</name>
</gene>
<protein>
    <recommendedName>
        <fullName evidence="1">YgjP-like metallopeptidase domain-containing protein</fullName>
    </recommendedName>
</protein>
<dbReference type="InterPro" id="IPR002725">
    <property type="entry name" value="YgjP-like_metallopeptidase"/>
</dbReference>
<dbReference type="Proteomes" id="UP000008561">
    <property type="component" value="Chromosome"/>
</dbReference>
<name>A8ZYK6_DESOH</name>
<evidence type="ECO:0000259" key="1">
    <source>
        <dbReference type="Pfam" id="PF01863"/>
    </source>
</evidence>
<dbReference type="Gene3D" id="3.30.2010.10">
    <property type="entry name" value="Metalloproteases ('zincins'), catalytic domain"/>
    <property type="match status" value="1"/>
</dbReference>
<dbReference type="EMBL" id="CP000859">
    <property type="protein sequence ID" value="ABW68731.1"/>
    <property type="molecule type" value="Genomic_DNA"/>
</dbReference>
<dbReference type="InterPro" id="IPR053136">
    <property type="entry name" value="UTP_pyrophosphatase-like"/>
</dbReference>